<dbReference type="KEGG" id="alf:CFBP5473_14435"/>
<accession>A0A4D7DR52</accession>
<evidence type="ECO:0000313" key="11">
    <source>
        <dbReference type="Proteomes" id="UP000298545"/>
    </source>
</evidence>
<dbReference type="GO" id="GO:0005737">
    <property type="term" value="C:cytoplasm"/>
    <property type="evidence" value="ECO:0007669"/>
    <property type="project" value="TreeGrafter"/>
</dbReference>
<evidence type="ECO:0000313" key="9">
    <source>
        <dbReference type="EMBL" id="QCI99231.1"/>
    </source>
</evidence>
<dbReference type="EC" id="1.1.1.169" evidence="2"/>
<dbReference type="GO" id="GO:0015940">
    <property type="term" value="P:pantothenate biosynthetic process"/>
    <property type="evidence" value="ECO:0007669"/>
    <property type="project" value="UniProtKB-UniPathway"/>
</dbReference>
<dbReference type="AlphaFoldDB" id="A0A4D7DR52"/>
<keyword evidence="4" id="KW-0566">Pantothenate biosynthesis</keyword>
<gene>
    <name evidence="9" type="ORF">CFBP5473_14435</name>
    <name evidence="10" type="ORF">J5285_15185</name>
</gene>
<dbReference type="GO" id="GO:0008677">
    <property type="term" value="F:2-dehydropantoate 2-reductase activity"/>
    <property type="evidence" value="ECO:0007669"/>
    <property type="project" value="UniProtKB-EC"/>
</dbReference>
<keyword evidence="12" id="KW-1185">Reference proteome</keyword>
<name>A0A4D7DR52_9HYPH</name>
<dbReference type="RefSeq" id="WP_027677269.1">
    <property type="nucleotide sequence ID" value="NZ_CP039692.1"/>
</dbReference>
<dbReference type="STRING" id="1367849.GCA_000518585_04796"/>
<evidence type="ECO:0000259" key="8">
    <source>
        <dbReference type="Pfam" id="PF08546"/>
    </source>
</evidence>
<dbReference type="InterPro" id="IPR013328">
    <property type="entry name" value="6PGD_dom2"/>
</dbReference>
<dbReference type="PANTHER" id="PTHR21708">
    <property type="entry name" value="PROBABLE 2-DEHYDROPANTOATE 2-REDUCTASE"/>
    <property type="match status" value="1"/>
</dbReference>
<evidence type="ECO:0000256" key="2">
    <source>
        <dbReference type="ARBA" id="ARBA00013014"/>
    </source>
</evidence>
<evidence type="ECO:0000256" key="1">
    <source>
        <dbReference type="ARBA" id="ARBA00004994"/>
    </source>
</evidence>
<comment type="catalytic activity">
    <reaction evidence="6">
        <text>(R)-pantoate + NADP(+) = 2-dehydropantoate + NADPH + H(+)</text>
        <dbReference type="Rhea" id="RHEA:16233"/>
        <dbReference type="ChEBI" id="CHEBI:11561"/>
        <dbReference type="ChEBI" id="CHEBI:15378"/>
        <dbReference type="ChEBI" id="CHEBI:15980"/>
        <dbReference type="ChEBI" id="CHEBI:57783"/>
        <dbReference type="ChEBI" id="CHEBI:58349"/>
        <dbReference type="EC" id="1.1.1.169"/>
    </reaction>
</comment>
<comment type="pathway">
    <text evidence="1">Cofactor biosynthesis; (R)-pantothenate biosynthesis; (R)-pantoate from 3-methyl-2-oxobutanoate: step 2/2.</text>
</comment>
<reference evidence="10 12" key="2">
    <citation type="submission" date="2021-03" db="EMBL/GenBank/DDBJ databases">
        <title>Rapid diversification of plasmids in a genus of pathogenic and nitrogen fixing bacteria.</title>
        <authorList>
            <person name="Weisberg A.J."/>
            <person name="Miller M."/>
            <person name="Ream W."/>
            <person name="Grunwald N.J."/>
            <person name="Chang J.H."/>
        </authorList>
    </citation>
    <scope>NUCLEOTIDE SEQUENCE [LARGE SCALE GENOMIC DNA]</scope>
    <source>
        <strain evidence="10 12">AF3.44</strain>
    </source>
</reference>
<proteinExistence type="predicted"/>
<dbReference type="InterPro" id="IPR008927">
    <property type="entry name" value="6-PGluconate_DH-like_C_sf"/>
</dbReference>
<dbReference type="InterPro" id="IPR013752">
    <property type="entry name" value="KPA_reductase"/>
</dbReference>
<dbReference type="EMBL" id="CP039692">
    <property type="protein sequence ID" value="QCI99231.1"/>
    <property type="molecule type" value="Genomic_DNA"/>
</dbReference>
<dbReference type="SUPFAM" id="SSF48179">
    <property type="entry name" value="6-phosphogluconate dehydrogenase C-terminal domain-like"/>
    <property type="match status" value="1"/>
</dbReference>
<organism evidence="9 11">
    <name type="scientific">Agrobacterium larrymoorei</name>
    <dbReference type="NCBI Taxonomy" id="160699"/>
    <lineage>
        <taxon>Bacteria</taxon>
        <taxon>Pseudomonadati</taxon>
        <taxon>Pseudomonadota</taxon>
        <taxon>Alphaproteobacteria</taxon>
        <taxon>Hyphomicrobiales</taxon>
        <taxon>Rhizobiaceae</taxon>
        <taxon>Rhizobium/Agrobacterium group</taxon>
        <taxon>Agrobacterium</taxon>
    </lineage>
</organism>
<dbReference type="Gene3D" id="1.10.1040.10">
    <property type="entry name" value="N-(1-d-carboxylethyl)-l-norvaline Dehydrogenase, domain 2"/>
    <property type="match status" value="1"/>
</dbReference>
<dbReference type="Pfam" id="PF08546">
    <property type="entry name" value="ApbA_C"/>
    <property type="match status" value="1"/>
</dbReference>
<evidence type="ECO:0000259" key="7">
    <source>
        <dbReference type="Pfam" id="PF02558"/>
    </source>
</evidence>
<dbReference type="SUPFAM" id="SSF51735">
    <property type="entry name" value="NAD(P)-binding Rossmann-fold domains"/>
    <property type="match status" value="1"/>
</dbReference>
<dbReference type="EMBL" id="CP072168">
    <property type="protein sequence ID" value="QYA08767.1"/>
    <property type="molecule type" value="Genomic_DNA"/>
</dbReference>
<dbReference type="Pfam" id="PF02558">
    <property type="entry name" value="ApbA"/>
    <property type="match status" value="1"/>
</dbReference>
<feature type="domain" description="Ketopantoate reductase C-terminal" evidence="8">
    <location>
        <begin position="200"/>
        <end position="299"/>
    </location>
</feature>
<feature type="domain" description="Ketopantoate reductase N-terminal" evidence="7">
    <location>
        <begin position="4"/>
        <end position="152"/>
    </location>
</feature>
<dbReference type="Proteomes" id="UP000298545">
    <property type="component" value="Chromosome linear"/>
</dbReference>
<dbReference type="UniPathway" id="UPA00028">
    <property type="reaction ID" value="UER00004"/>
</dbReference>
<evidence type="ECO:0000256" key="5">
    <source>
        <dbReference type="ARBA" id="ARBA00032024"/>
    </source>
</evidence>
<evidence type="ECO:0000256" key="4">
    <source>
        <dbReference type="ARBA" id="ARBA00022655"/>
    </source>
</evidence>
<evidence type="ECO:0000256" key="6">
    <source>
        <dbReference type="ARBA" id="ARBA00048793"/>
    </source>
</evidence>
<evidence type="ECO:0000313" key="10">
    <source>
        <dbReference type="EMBL" id="QYA08767.1"/>
    </source>
</evidence>
<dbReference type="InterPro" id="IPR013332">
    <property type="entry name" value="KPR_N"/>
</dbReference>
<dbReference type="InterPro" id="IPR036291">
    <property type="entry name" value="NAD(P)-bd_dom_sf"/>
</dbReference>
<protein>
    <recommendedName>
        <fullName evidence="3">2-dehydropantoate 2-reductase</fullName>
        <ecNumber evidence="2">1.1.1.169</ecNumber>
    </recommendedName>
    <alternativeName>
        <fullName evidence="5">Ketopantoate reductase</fullName>
    </alternativeName>
</protein>
<dbReference type="OrthoDB" id="9796561at2"/>
<evidence type="ECO:0000256" key="3">
    <source>
        <dbReference type="ARBA" id="ARBA00019465"/>
    </source>
</evidence>
<reference evidence="9 11" key="1">
    <citation type="submission" date="2019-04" db="EMBL/GenBank/DDBJ databases">
        <title>Complete genome sequence of Agrobacterium larrymoorei CFBP5473.</title>
        <authorList>
            <person name="Haryono M."/>
            <person name="Chou L."/>
            <person name="Lin Y.-C."/>
            <person name="Lai E.-M."/>
            <person name="Kuo C.-H."/>
        </authorList>
    </citation>
    <scope>NUCLEOTIDE SEQUENCE [LARGE SCALE GENOMIC DNA]</scope>
    <source>
        <strain evidence="9 11">CFBP5473</strain>
    </source>
</reference>
<dbReference type="PANTHER" id="PTHR21708:SF26">
    <property type="entry name" value="2-DEHYDROPANTOATE 2-REDUCTASE"/>
    <property type="match status" value="1"/>
</dbReference>
<dbReference type="InterPro" id="IPR051402">
    <property type="entry name" value="KPR-Related"/>
</dbReference>
<evidence type="ECO:0000313" key="12">
    <source>
        <dbReference type="Proteomes" id="UP000826513"/>
    </source>
</evidence>
<dbReference type="Proteomes" id="UP000826513">
    <property type="component" value="Chromosome 2"/>
</dbReference>
<dbReference type="Gene3D" id="3.40.50.720">
    <property type="entry name" value="NAD(P)-binding Rossmann-like Domain"/>
    <property type="match status" value="1"/>
</dbReference>
<sequence>MRFIIHGVGAIGGTIAVSLASAGQKVIGIARGEQLKAIKAKGLTLRTPRGTETCHFECVESPNAIALLPDDVVLVCTKTQHMGAVIEQLAAAGLQDQSIFCFQNGVENERTALRHFANVHGVSVILPADFVTPGEILAFGSPHSGYFYLGRYPQGCDSVDEAVAQALTASGLPAFVVPDVMKNKYGKLLLNLHNIVEAACANQGDIAPVVDLLRAEAEVVFAASGVQWQSVGKTDPNRGRLMKMASIAGFSRAGSSSMQSLARSTGSIETDYLNGEIVLLGRLHGVPTPANTWFCELAARMVREKLRPGTIPLDKVKQALALA</sequence>